<gene>
    <name evidence="1" type="ORF">WKI67_01830</name>
</gene>
<dbReference type="Proteomes" id="UP001377168">
    <property type="component" value="Unassembled WGS sequence"/>
</dbReference>
<comment type="caution">
    <text evidence="1">The sequence shown here is derived from an EMBL/GenBank/DDBJ whole genome shotgun (WGS) entry which is preliminary data.</text>
</comment>
<dbReference type="EMBL" id="JBBKAJ010000011">
    <property type="protein sequence ID" value="MEJ8632210.1"/>
    <property type="molecule type" value="Genomic_DNA"/>
</dbReference>
<protein>
    <submittedName>
        <fullName evidence="1">Uncharacterized protein</fullName>
    </submittedName>
</protein>
<organism evidence="1 2">
    <name type="scientific">Streptomyces achmelvichensis</name>
    <dbReference type="NCBI Taxonomy" id="3134111"/>
    <lineage>
        <taxon>Bacteria</taxon>
        <taxon>Bacillati</taxon>
        <taxon>Actinomycetota</taxon>
        <taxon>Actinomycetes</taxon>
        <taxon>Kitasatosporales</taxon>
        <taxon>Streptomycetaceae</taxon>
        <taxon>Streptomyces</taxon>
    </lineage>
</organism>
<sequence>MVDQDDEGGLLLAAYTPEGIAADGTISSIVLIHLPEQPDKGDGWAGARGGCPLVAIWIAGHGRLVM</sequence>
<keyword evidence="2" id="KW-1185">Reference proteome</keyword>
<accession>A0ACC6PLF3</accession>
<evidence type="ECO:0000313" key="2">
    <source>
        <dbReference type="Proteomes" id="UP001377168"/>
    </source>
</evidence>
<proteinExistence type="predicted"/>
<reference evidence="1" key="1">
    <citation type="submission" date="2024-03" db="EMBL/GenBank/DDBJ databases">
        <title>Novel Streptomyces species of biotechnological and ecological value are a feature of Machair soil.</title>
        <authorList>
            <person name="Prole J.R."/>
            <person name="Goodfellow M."/>
            <person name="Allenby N."/>
            <person name="Ward A.C."/>
        </authorList>
    </citation>
    <scope>NUCLEOTIDE SEQUENCE</scope>
    <source>
        <strain evidence="1">MS2.AVA.5</strain>
    </source>
</reference>
<evidence type="ECO:0000313" key="1">
    <source>
        <dbReference type="EMBL" id="MEJ8632210.1"/>
    </source>
</evidence>
<name>A0ACC6PLF3_9ACTN</name>